<proteinExistence type="predicted"/>
<evidence type="ECO:0000313" key="2">
    <source>
        <dbReference type="EMBL" id="KAK7042909.1"/>
    </source>
</evidence>
<gene>
    <name evidence="2" type="ORF">VNI00_008645</name>
</gene>
<sequence>MSTSEPNQRSHPLLRLLNHKEASEAECELWHLAFGKKKRDILFRPVTAVDGTLIVDSRNRPYEQLNIPLSLGDWDSILVCSEYPTALKDIKRWFKDDITACDIPTPIFRDDYIWSRWRDFPASDDDDDDVHQSETQSRESGRSTLFLTSGNTVLTNNVDDSEAEAEAAGSDIREIVQIVGMPGIGKSLFLLYILAERLLRGLETCLQTEPNQFTLWCSEGTFKVFIDHTFTDAMKNPKNADILPMSTWYLFDSNHKISVPPVEIQCTHARIVQVSSFRTSCLKWVRKTIAQSNRYAMKPPTLKELILMRDCQHSPSIPSISNSAITDFFHKYGPSARQIFRHADNPAEYDKQLKDQVAQINVETLAALISDFKTSGLPHSLFGVYPGVSRGKHLLVNILTQYIYQLLKNAQDMDMRRMYRFFKEYPWTPAAAGYIFKDHLHGLLLKGGTWKVNQLIQSGEDLKNFSYIRNAESHAGSRWLCVGRLPYLANDKPQEAALPLELRRYDAQSITNSELTRSGIYYQPDSSMYDSHVVNTQEKQVMVFQFAVASKHDAKVSDLVWLKERYGDAGYKINYVVFADWDSDITIYIPRAYDSFLATKLLVRVTEDELFAQVPEEQSTTAKRRASEESDGQVSKKVCMEK</sequence>
<reference evidence="2 3" key="1">
    <citation type="submission" date="2024-01" db="EMBL/GenBank/DDBJ databases">
        <title>A draft genome for a cacao thread blight-causing isolate of Paramarasmius palmivorus.</title>
        <authorList>
            <person name="Baruah I.K."/>
            <person name="Bukari Y."/>
            <person name="Amoako-Attah I."/>
            <person name="Meinhardt L.W."/>
            <person name="Bailey B.A."/>
            <person name="Cohen S.P."/>
        </authorList>
    </citation>
    <scope>NUCLEOTIDE SEQUENCE [LARGE SCALE GENOMIC DNA]</scope>
    <source>
        <strain evidence="2 3">GH-12</strain>
    </source>
</reference>
<keyword evidence="3" id="KW-1185">Reference proteome</keyword>
<evidence type="ECO:0000256" key="1">
    <source>
        <dbReference type="SAM" id="MobiDB-lite"/>
    </source>
</evidence>
<protein>
    <recommendedName>
        <fullName evidence="4">Crinkler (CRN) family protein</fullName>
    </recommendedName>
</protein>
<dbReference type="PANTHER" id="PTHR33129">
    <property type="entry name" value="PROTEIN KINASE DOMAIN-CONTAINING PROTEIN-RELATED"/>
    <property type="match status" value="1"/>
</dbReference>
<evidence type="ECO:0000313" key="3">
    <source>
        <dbReference type="Proteomes" id="UP001383192"/>
    </source>
</evidence>
<comment type="caution">
    <text evidence="2">The sequence shown here is derived from an EMBL/GenBank/DDBJ whole genome shotgun (WGS) entry which is preliminary data.</text>
</comment>
<dbReference type="InterPro" id="IPR052980">
    <property type="entry name" value="Crinkler_effector"/>
</dbReference>
<evidence type="ECO:0008006" key="4">
    <source>
        <dbReference type="Google" id="ProtNLM"/>
    </source>
</evidence>
<dbReference type="AlphaFoldDB" id="A0AAW0CV82"/>
<dbReference type="Proteomes" id="UP001383192">
    <property type="component" value="Unassembled WGS sequence"/>
</dbReference>
<feature type="region of interest" description="Disordered" evidence="1">
    <location>
        <begin position="616"/>
        <end position="642"/>
    </location>
</feature>
<organism evidence="2 3">
    <name type="scientific">Paramarasmius palmivorus</name>
    <dbReference type="NCBI Taxonomy" id="297713"/>
    <lineage>
        <taxon>Eukaryota</taxon>
        <taxon>Fungi</taxon>
        <taxon>Dikarya</taxon>
        <taxon>Basidiomycota</taxon>
        <taxon>Agaricomycotina</taxon>
        <taxon>Agaricomycetes</taxon>
        <taxon>Agaricomycetidae</taxon>
        <taxon>Agaricales</taxon>
        <taxon>Marasmiineae</taxon>
        <taxon>Marasmiaceae</taxon>
        <taxon>Paramarasmius</taxon>
    </lineage>
</organism>
<accession>A0AAW0CV82</accession>
<dbReference type="PANTHER" id="PTHR33129:SF1">
    <property type="entry name" value="ATP-BINDING PROTEIN"/>
    <property type="match status" value="1"/>
</dbReference>
<name>A0AAW0CV82_9AGAR</name>
<dbReference type="EMBL" id="JAYKXP010000030">
    <property type="protein sequence ID" value="KAK7042909.1"/>
    <property type="molecule type" value="Genomic_DNA"/>
</dbReference>